<reference evidence="2" key="1">
    <citation type="submission" date="2023-07" db="EMBL/GenBank/DDBJ databases">
        <title>Sorghum-associated microbial communities from plants grown in Nebraska, USA.</title>
        <authorList>
            <person name="Schachtman D."/>
        </authorList>
    </citation>
    <scope>NUCLEOTIDE SEQUENCE</scope>
    <source>
        <strain evidence="2">BE330</strain>
    </source>
</reference>
<gene>
    <name evidence="2" type="ORF">J2Y00_002541</name>
</gene>
<evidence type="ECO:0000256" key="1">
    <source>
        <dbReference type="SAM" id="MobiDB-lite"/>
    </source>
</evidence>
<proteinExistence type="predicted"/>
<dbReference type="EMBL" id="JAVDQK010000005">
    <property type="protein sequence ID" value="MDR6218944.1"/>
    <property type="molecule type" value="Genomic_DNA"/>
</dbReference>
<name>A0AAE4BNB6_9DEIO</name>
<evidence type="ECO:0000313" key="2">
    <source>
        <dbReference type="EMBL" id="MDR6218944.1"/>
    </source>
</evidence>
<protein>
    <submittedName>
        <fullName evidence="2">Uncharacterized protein YbgA (DUF1722 family)</fullName>
    </submittedName>
</protein>
<feature type="compositionally biased region" description="Basic and acidic residues" evidence="1">
    <location>
        <begin position="314"/>
        <end position="323"/>
    </location>
</feature>
<dbReference type="RefSeq" id="WP_309853803.1">
    <property type="nucleotide sequence ID" value="NZ_JAVDQJ010000004.1"/>
</dbReference>
<dbReference type="AlphaFoldDB" id="A0AAE4BNB6"/>
<dbReference type="Proteomes" id="UP001185331">
    <property type="component" value="Unassembled WGS sequence"/>
</dbReference>
<feature type="region of interest" description="Disordered" evidence="1">
    <location>
        <begin position="283"/>
        <end position="323"/>
    </location>
</feature>
<evidence type="ECO:0000313" key="3">
    <source>
        <dbReference type="Proteomes" id="UP001185331"/>
    </source>
</evidence>
<feature type="compositionally biased region" description="Low complexity" evidence="1">
    <location>
        <begin position="287"/>
        <end position="302"/>
    </location>
</feature>
<sequence>MTEPSTAAEPPLPTRIRDVKLSQFDLASSDQTALNALYQRLCAGRSERYHALMDTLDDTQISLLHTLLDHDSVQSYVAGLRRASGYLREHLAAHQRRINALTAQTLTLERALRGEQPITPPLRRAAGHEATVHLTGWLSGDGLAWRVNGVPFRSRDVNPALVGTRVHVTAAPFTDSFARLRLIAFQVRPAQRTNHTHFTLVGTLARVDPSEGLIRVWLYPRQGHARPRSVTAVASATVLKGTSPEWFSVRVTGRVHRGQLLADVAEPVYAPRPVRWADWRNQRKRAAAAPAAANPDAELAELSAGLSGTDVPDAADRTDEPVS</sequence>
<organism evidence="2 3">
    <name type="scientific">Deinococcus soli</name>
    <name type="common">ex Cha et al. 2016</name>
    <dbReference type="NCBI Taxonomy" id="1309411"/>
    <lineage>
        <taxon>Bacteria</taxon>
        <taxon>Thermotogati</taxon>
        <taxon>Deinococcota</taxon>
        <taxon>Deinococci</taxon>
        <taxon>Deinococcales</taxon>
        <taxon>Deinococcaceae</taxon>
        <taxon>Deinococcus</taxon>
    </lineage>
</organism>
<accession>A0AAE4BNB6</accession>
<comment type="caution">
    <text evidence="2">The sequence shown here is derived from an EMBL/GenBank/DDBJ whole genome shotgun (WGS) entry which is preliminary data.</text>
</comment>